<evidence type="ECO:0000313" key="2">
    <source>
        <dbReference type="EMBL" id="EPY21487.1"/>
    </source>
</evidence>
<dbReference type="OrthoDB" id="272952at2759"/>
<protein>
    <submittedName>
        <fullName evidence="4">Uncharacterized protein</fullName>
    </submittedName>
</protein>
<feature type="transmembrane region" description="Helical" evidence="1">
    <location>
        <begin position="103"/>
        <end position="121"/>
    </location>
</feature>
<proteinExistence type="predicted"/>
<evidence type="ECO:0000313" key="3">
    <source>
        <dbReference type="EMBL" id="EPY28785.1"/>
    </source>
</evidence>
<keyword evidence="1" id="KW-1133">Transmembrane helix</keyword>
<name>S9UFT6_9TRYP</name>
<dbReference type="EMBL" id="ATMH01004344">
    <property type="protein sequence ID" value="EPY29677.1"/>
    <property type="molecule type" value="Genomic_DNA"/>
</dbReference>
<feature type="transmembrane region" description="Helical" evidence="1">
    <location>
        <begin position="75"/>
        <end position="97"/>
    </location>
</feature>
<evidence type="ECO:0000313" key="4">
    <source>
        <dbReference type="EMBL" id="EPY29677.1"/>
    </source>
</evidence>
<keyword evidence="5" id="KW-1185">Reference proteome</keyword>
<feature type="transmembrane region" description="Helical" evidence="1">
    <location>
        <begin position="45"/>
        <end position="63"/>
    </location>
</feature>
<keyword evidence="1" id="KW-0812">Transmembrane</keyword>
<feature type="transmembrane region" description="Helical" evidence="1">
    <location>
        <begin position="249"/>
        <end position="271"/>
    </location>
</feature>
<organism evidence="4 5">
    <name type="scientific">Strigomonas culicis</name>
    <dbReference type="NCBI Taxonomy" id="28005"/>
    <lineage>
        <taxon>Eukaryota</taxon>
        <taxon>Discoba</taxon>
        <taxon>Euglenozoa</taxon>
        <taxon>Kinetoplastea</taxon>
        <taxon>Metakinetoplastina</taxon>
        <taxon>Trypanosomatida</taxon>
        <taxon>Trypanosomatidae</taxon>
        <taxon>Strigomonadinae</taxon>
        <taxon>Strigomonas</taxon>
    </lineage>
</organism>
<reference evidence="4" key="2">
    <citation type="submission" date="2013-03" db="EMBL/GenBank/DDBJ databases">
        <authorList>
            <person name="Motta M.C.M."/>
            <person name="Martins A.C.A."/>
            <person name="Preta C.M.C.C."/>
            <person name="Silva R."/>
            <person name="de Souza S.S."/>
            <person name="Klein C.C."/>
            <person name="de Almeida L.G.P."/>
            <person name="Cunha O.L."/>
            <person name="Colabardini A.C."/>
            <person name="Lima B.A."/>
            <person name="Machado C.R."/>
            <person name="Soares C.M.A."/>
            <person name="de Menezes C.B.A."/>
            <person name="Bartolomeu D.C."/>
            <person name="Grisard E.C."/>
            <person name="Fantinatti-Garboggini F."/>
            <person name="Rodrigues-Luiz G.F."/>
            <person name="Wagner G."/>
            <person name="Goldman G.H."/>
            <person name="Fietto J.L.R."/>
            <person name="Ciapina L.P."/>
            <person name="Brocchi M."/>
            <person name="Elias M.C."/>
            <person name="Goldman M.H.S."/>
            <person name="Sagot M.-F."/>
            <person name="Pereira M."/>
            <person name="Stoco P.H."/>
            <person name="Teixeira S.M.R."/>
            <person name="de Mendonca-Neto R.P."/>
            <person name="Maciel T.E.F."/>
            <person name="Mendes T.A.O."/>
            <person name="Urmenyi T.P."/>
            <person name="Teixeira M.M.G."/>
            <person name="de Camargo E.F.P."/>
            <person name="de Sousa W."/>
            <person name="Schenkman S."/>
            <person name="de Vasconcelos A.T.R."/>
        </authorList>
    </citation>
    <scope>NUCLEOTIDE SEQUENCE</scope>
</reference>
<accession>S9UFT6</accession>
<comment type="caution">
    <text evidence="4">The sequence shown here is derived from an EMBL/GenBank/DDBJ whole genome shotgun (WGS) entry which is preliminary data.</text>
</comment>
<dbReference type="EMBL" id="ATMH01008519">
    <property type="protein sequence ID" value="EPY21487.1"/>
    <property type="molecule type" value="Genomic_DNA"/>
</dbReference>
<feature type="transmembrane region" description="Helical" evidence="1">
    <location>
        <begin position="141"/>
        <end position="161"/>
    </location>
</feature>
<dbReference type="EMBL" id="ATMH01004882">
    <property type="protein sequence ID" value="EPY28785.1"/>
    <property type="molecule type" value="Genomic_DNA"/>
</dbReference>
<dbReference type="Proteomes" id="UP000015354">
    <property type="component" value="Unassembled WGS sequence"/>
</dbReference>
<feature type="transmembrane region" description="Helical" evidence="1">
    <location>
        <begin position="20"/>
        <end position="39"/>
    </location>
</feature>
<feature type="transmembrane region" description="Helical" evidence="1">
    <location>
        <begin position="173"/>
        <end position="191"/>
    </location>
</feature>
<evidence type="ECO:0000256" key="1">
    <source>
        <dbReference type="SAM" id="Phobius"/>
    </source>
</evidence>
<evidence type="ECO:0000313" key="5">
    <source>
        <dbReference type="Proteomes" id="UP000015354"/>
    </source>
</evidence>
<dbReference type="AlphaFoldDB" id="S9UFT6"/>
<keyword evidence="1" id="KW-0472">Membrane</keyword>
<gene>
    <name evidence="4" type="ORF">STCU_04344</name>
    <name evidence="3" type="ORF">STCU_04882</name>
    <name evidence="2" type="ORF">STCU_08519</name>
</gene>
<reference evidence="4 5" key="1">
    <citation type="journal article" date="2013" name="PLoS ONE">
        <title>Predicting the Proteins of Angomonas deanei, Strigomonas culicis and Their Respective Endosymbionts Reveals New Aspects of the Trypanosomatidae Family.</title>
        <authorList>
            <person name="Motta M.C."/>
            <person name="Martins A.C."/>
            <person name="de Souza S.S."/>
            <person name="Catta-Preta C.M."/>
            <person name="Silva R."/>
            <person name="Klein C.C."/>
            <person name="de Almeida L.G."/>
            <person name="de Lima Cunha O."/>
            <person name="Ciapina L.P."/>
            <person name="Brocchi M."/>
            <person name="Colabardini A.C."/>
            <person name="de Araujo Lima B."/>
            <person name="Machado C.R."/>
            <person name="de Almeida Soares C.M."/>
            <person name="Probst C.M."/>
            <person name="de Menezes C.B."/>
            <person name="Thompson C.E."/>
            <person name="Bartholomeu D.C."/>
            <person name="Gradia D.F."/>
            <person name="Pavoni D.P."/>
            <person name="Grisard E.C."/>
            <person name="Fantinatti-Garboggini F."/>
            <person name="Marchini F.K."/>
            <person name="Rodrigues-Luiz G.F."/>
            <person name="Wagner G."/>
            <person name="Goldman G.H."/>
            <person name="Fietto J.L."/>
            <person name="Elias M.C."/>
            <person name="Goldman M.H."/>
            <person name="Sagot M.F."/>
            <person name="Pereira M."/>
            <person name="Stoco P.H."/>
            <person name="de Mendonca-Neto R.P."/>
            <person name="Teixeira S.M."/>
            <person name="Maciel T.E."/>
            <person name="de Oliveira Mendes T.A."/>
            <person name="Urmenyi T.P."/>
            <person name="de Souza W."/>
            <person name="Schenkman S."/>
            <person name="de Vasconcelos A.T."/>
        </authorList>
    </citation>
    <scope>NUCLEOTIDE SEQUENCE [LARGE SCALE GENOMIC DNA]</scope>
</reference>
<sequence>MPKKKDGGVSSLRNTVKTCLLVAAAFIDSGIAVAAGPIIGLQIKVITIPSGYHLAFCQLLFVLPQLVSTQVVEHLSAGVSTLLCLVMTLLFSSLAIYVQSVSFSSHALSIFCLSRLLTGLFRHEKMLFQKAGAQNATVKAFLPYTSWLGPLTGLIVGGIAGDVFQDAIVITEYYMMAEGFAACLVALAYLLDAGKIHREIKKVYYSGWLREKFQGLRTDGARLQIVSLVLVTFSQAANQCQYALDAPLFDVSFLATGAHMVLAVLIGTSVAPRVRRALPLSESGVRVASCLLLYMGCHGVPLAANKGVLFYVAYSALLVDLPSGVLTHSLSREIVSKDTSHLSDMATKFVSHLILIPKLFAAPFRMCLTTALHNSKASVCAMSCPCVAFVLVCVVTRRLSYAVAVGVAACAWYLSSLSTLD</sequence>